<dbReference type="NCBIfam" id="TIGR00385">
    <property type="entry name" value="dsbE"/>
    <property type="match status" value="1"/>
</dbReference>
<evidence type="ECO:0000256" key="3">
    <source>
        <dbReference type="ARBA" id="ARBA00022748"/>
    </source>
</evidence>
<keyword evidence="3" id="KW-0201">Cytochrome c-type biogenesis</keyword>
<proteinExistence type="inferred from homology"/>
<reference evidence="7" key="1">
    <citation type="submission" date="2016-01" db="EMBL/GenBank/DDBJ databases">
        <authorList>
            <person name="Peeters Charlotte."/>
        </authorList>
    </citation>
    <scope>NUCLEOTIDE SEQUENCE</scope>
    <source>
        <strain evidence="7">LMG 22936</strain>
    </source>
</reference>
<dbReference type="InterPro" id="IPR017937">
    <property type="entry name" value="Thioredoxin_CS"/>
</dbReference>
<dbReference type="GO" id="GO:0015036">
    <property type="term" value="F:disulfide oxidoreductase activity"/>
    <property type="evidence" value="ECO:0007669"/>
    <property type="project" value="InterPro"/>
</dbReference>
<dbReference type="AlphaFoldDB" id="A0A158K2U0"/>
<dbReference type="GO" id="GO:0016853">
    <property type="term" value="F:isomerase activity"/>
    <property type="evidence" value="ECO:0007669"/>
    <property type="project" value="UniProtKB-KW"/>
</dbReference>
<evidence type="ECO:0000256" key="1">
    <source>
        <dbReference type="ARBA" id="ARBA00004196"/>
    </source>
</evidence>
<keyword evidence="8" id="KW-1185">Reference proteome</keyword>
<comment type="caution">
    <text evidence="7">The sequence shown here is derived from an EMBL/GenBank/DDBJ whole genome shotgun (WGS) entry which is preliminary data.</text>
</comment>
<dbReference type="InterPro" id="IPR013766">
    <property type="entry name" value="Thioredoxin_domain"/>
</dbReference>
<dbReference type="GO" id="GO:0030288">
    <property type="term" value="C:outer membrane-bounded periplasmic space"/>
    <property type="evidence" value="ECO:0007669"/>
    <property type="project" value="InterPro"/>
</dbReference>
<organism evidence="7 8">
    <name type="scientific">Caballeronia telluris</name>
    <dbReference type="NCBI Taxonomy" id="326475"/>
    <lineage>
        <taxon>Bacteria</taxon>
        <taxon>Pseudomonadati</taxon>
        <taxon>Pseudomonadota</taxon>
        <taxon>Betaproteobacteria</taxon>
        <taxon>Burkholderiales</taxon>
        <taxon>Burkholderiaceae</taxon>
        <taxon>Caballeronia</taxon>
    </lineage>
</organism>
<dbReference type="InterPro" id="IPR036249">
    <property type="entry name" value="Thioredoxin-like_sf"/>
</dbReference>
<feature type="domain" description="Thioredoxin" evidence="6">
    <location>
        <begin position="32"/>
        <end position="174"/>
    </location>
</feature>
<accession>A0A158K2U0</accession>
<evidence type="ECO:0000313" key="8">
    <source>
        <dbReference type="Proteomes" id="UP000054717"/>
    </source>
</evidence>
<protein>
    <submittedName>
        <fullName evidence="7">Thiol-disulfide isomerase/thioredoxin-like protein</fullName>
    </submittedName>
</protein>
<dbReference type="RefSeq" id="WP_087632970.1">
    <property type="nucleotide sequence ID" value="NZ_FCNZ02000026.1"/>
</dbReference>
<evidence type="ECO:0000256" key="5">
    <source>
        <dbReference type="ARBA" id="ARBA00023284"/>
    </source>
</evidence>
<evidence type="ECO:0000256" key="4">
    <source>
        <dbReference type="ARBA" id="ARBA00023157"/>
    </source>
</evidence>
<dbReference type="STRING" id="326475.AWB66_05208"/>
<evidence type="ECO:0000256" key="2">
    <source>
        <dbReference type="ARBA" id="ARBA00007758"/>
    </source>
</evidence>
<dbReference type="Pfam" id="PF08534">
    <property type="entry name" value="Redoxin"/>
    <property type="match status" value="1"/>
</dbReference>
<keyword evidence="5" id="KW-0676">Redox-active center</keyword>
<dbReference type="PANTHER" id="PTHR42852:SF6">
    <property type="entry name" value="THIOL:DISULFIDE INTERCHANGE PROTEIN DSBE"/>
    <property type="match status" value="1"/>
</dbReference>
<evidence type="ECO:0000259" key="6">
    <source>
        <dbReference type="PROSITE" id="PS51352"/>
    </source>
</evidence>
<dbReference type="InterPro" id="IPR004799">
    <property type="entry name" value="Periplasmic_diS_OxRdtase_DsbE"/>
</dbReference>
<dbReference type="PROSITE" id="PS00194">
    <property type="entry name" value="THIOREDOXIN_1"/>
    <property type="match status" value="1"/>
</dbReference>
<comment type="subcellular location">
    <subcellularLocation>
        <location evidence="1">Cell envelope</location>
    </subcellularLocation>
</comment>
<dbReference type="InterPro" id="IPR050553">
    <property type="entry name" value="Thioredoxin_ResA/DsbE_sf"/>
</dbReference>
<dbReference type="GO" id="GO:0017004">
    <property type="term" value="P:cytochrome complex assembly"/>
    <property type="evidence" value="ECO:0007669"/>
    <property type="project" value="UniProtKB-KW"/>
</dbReference>
<dbReference type="EMBL" id="FCNZ02000026">
    <property type="protein sequence ID" value="SAL75504.1"/>
    <property type="molecule type" value="Genomic_DNA"/>
</dbReference>
<comment type="similarity">
    <text evidence="2">Belongs to the thioredoxin family. DsbE subfamily.</text>
</comment>
<evidence type="ECO:0000313" key="7">
    <source>
        <dbReference type="EMBL" id="SAL75504.1"/>
    </source>
</evidence>
<dbReference type="Proteomes" id="UP000054717">
    <property type="component" value="Unassembled WGS sequence"/>
</dbReference>
<sequence>MKRFLVPLAVFVVLGALLAAGLSHDPRRLPSALIGRPAPAFDLPQLQAAGQRFSPADLRGQVWLLNVWASWCESCRDEHALLVEIARRKLAPVYGLNYKDEPQAALDWIARAGDPYVASIVDRLGQVGIEYGVYGVPETFVIDKAGVIRYRHAGPLSAKALEADVLPLVRRLQRESGDD</sequence>
<name>A0A158K2U0_9BURK</name>
<dbReference type="Gene3D" id="3.40.30.10">
    <property type="entry name" value="Glutaredoxin"/>
    <property type="match status" value="1"/>
</dbReference>
<gene>
    <name evidence="7" type="ORF">AWB66_05208</name>
</gene>
<dbReference type="PANTHER" id="PTHR42852">
    <property type="entry name" value="THIOL:DISULFIDE INTERCHANGE PROTEIN DSBE"/>
    <property type="match status" value="1"/>
</dbReference>
<dbReference type="CDD" id="cd03010">
    <property type="entry name" value="TlpA_like_DsbE"/>
    <property type="match status" value="1"/>
</dbReference>
<dbReference type="PROSITE" id="PS51352">
    <property type="entry name" value="THIOREDOXIN_2"/>
    <property type="match status" value="1"/>
</dbReference>
<dbReference type="InterPro" id="IPR013740">
    <property type="entry name" value="Redoxin"/>
</dbReference>
<keyword evidence="4" id="KW-1015">Disulfide bond</keyword>
<dbReference type="SUPFAM" id="SSF52833">
    <property type="entry name" value="Thioredoxin-like"/>
    <property type="match status" value="1"/>
</dbReference>